<dbReference type="PANTHER" id="PTHR34418:SF3">
    <property type="entry name" value="NUCLEAR PORE COMPLEX PROTEIN NUP214"/>
    <property type="match status" value="1"/>
</dbReference>
<accession>A0AB40C8W7</accession>
<dbReference type="AlphaFoldDB" id="A0AB40C8W7"/>
<feature type="compositionally biased region" description="Polar residues" evidence="1">
    <location>
        <begin position="393"/>
        <end position="407"/>
    </location>
</feature>
<dbReference type="GO" id="GO:0017056">
    <property type="term" value="F:structural constituent of nuclear pore"/>
    <property type="evidence" value="ECO:0007669"/>
    <property type="project" value="InterPro"/>
</dbReference>
<feature type="region of interest" description="Disordered" evidence="1">
    <location>
        <begin position="68"/>
        <end position="91"/>
    </location>
</feature>
<feature type="region of interest" description="Disordered" evidence="1">
    <location>
        <begin position="393"/>
        <end position="412"/>
    </location>
</feature>
<dbReference type="InterPro" id="IPR044694">
    <property type="entry name" value="NUP214"/>
</dbReference>
<evidence type="ECO:0000313" key="2">
    <source>
        <dbReference type="Proteomes" id="UP001515500"/>
    </source>
</evidence>
<organism evidence="2 3">
    <name type="scientific">Dioscorea cayennensis subsp. rotundata</name>
    <name type="common">White Guinea yam</name>
    <name type="synonym">Dioscorea rotundata</name>
    <dbReference type="NCBI Taxonomy" id="55577"/>
    <lineage>
        <taxon>Eukaryota</taxon>
        <taxon>Viridiplantae</taxon>
        <taxon>Streptophyta</taxon>
        <taxon>Embryophyta</taxon>
        <taxon>Tracheophyta</taxon>
        <taxon>Spermatophyta</taxon>
        <taxon>Magnoliopsida</taxon>
        <taxon>Liliopsida</taxon>
        <taxon>Dioscoreales</taxon>
        <taxon>Dioscoreaceae</taxon>
        <taxon>Dioscorea</taxon>
    </lineage>
</organism>
<reference evidence="3" key="1">
    <citation type="submission" date="2025-08" db="UniProtKB">
        <authorList>
            <consortium name="RefSeq"/>
        </authorList>
    </citation>
    <scope>IDENTIFICATION</scope>
</reference>
<dbReference type="PANTHER" id="PTHR34418">
    <property type="entry name" value="NUCLEAR PORE COMPLEX PROTEIN NUP214 ISOFORM X1"/>
    <property type="match status" value="1"/>
</dbReference>
<sequence>MTRRQLGHVHAGEKCGPLPHVLHHLGGWLEQSSITPPLRQPLGVTARYFTTSATVWSDRRFLNRPRSLATRGHSPHVSRSRACGSQAMRTPTQPCTCVSTRQVYVEGLVKQASNDQYWDIWKRQKLSPELELKRQRILDTYQGLTDQLIGLEKHFNNLEISKFGEHGGVHAGRRALHANAFPSRNGQSVQKMYNTLNSQLAATEQLSNCLSEQMAMLNINKQSVRHPTVVKELFESIGISQEASIFHSPEPIKGTLVSASITKGNSKINMSSTSQVLESGTARRRYSLDKSLSKFEPQKTTVKRMLKESAVSVIADKHVGRSREAFHSQTASFVIDPQKINENHASSLSQSSSLKWHSPAYPTGKGIQEKPPKVASEPQSVSPFKWTLELSGSSQNLKSNSHPGQPLSSSSSTVVYNNPHGMPDGKFQLPDSSNNIVTHTVSQSGSSMVSKTAPSSKRMSNVPFNTSPQTSVAFPSSCTTNFKTTLPSEIMHEKTSGQLNQQAGKDAPTKLSVRSLDNFGVSEKGLFFYLMSPLILCDLLPNLLTEIELLKLMC</sequence>
<dbReference type="Proteomes" id="UP001515500">
    <property type="component" value="Chromosome 12"/>
</dbReference>
<protein>
    <submittedName>
        <fullName evidence="3">Nuclear pore complex protein NUP214-like</fullName>
    </submittedName>
</protein>
<keyword evidence="2" id="KW-1185">Reference proteome</keyword>
<evidence type="ECO:0000313" key="3">
    <source>
        <dbReference type="RefSeq" id="XP_039135804.1"/>
    </source>
</evidence>
<feature type="region of interest" description="Disordered" evidence="1">
    <location>
        <begin position="344"/>
        <end position="380"/>
    </location>
</feature>
<evidence type="ECO:0000256" key="1">
    <source>
        <dbReference type="SAM" id="MobiDB-lite"/>
    </source>
</evidence>
<dbReference type="RefSeq" id="XP_039135804.1">
    <property type="nucleotide sequence ID" value="XM_039279870.1"/>
</dbReference>
<gene>
    <name evidence="3" type="primary">LOC120273239</name>
</gene>
<dbReference type="GeneID" id="120273239"/>
<proteinExistence type="predicted"/>
<dbReference type="GO" id="GO:0006405">
    <property type="term" value="P:RNA export from nucleus"/>
    <property type="evidence" value="ECO:0007669"/>
    <property type="project" value="InterPro"/>
</dbReference>
<name>A0AB40C8W7_DIOCR</name>
<feature type="region of interest" description="Disordered" evidence="1">
    <location>
        <begin position="440"/>
        <end position="461"/>
    </location>
</feature>